<gene>
    <name evidence="2" type="primary">DHRS1</name>
</gene>
<reference evidence="2" key="1">
    <citation type="submission" date="2025-08" db="UniProtKB">
        <authorList>
            <consortium name="RefSeq"/>
        </authorList>
    </citation>
    <scope>IDENTIFICATION</scope>
</reference>
<dbReference type="Gene3D" id="3.40.50.720">
    <property type="entry name" value="NAD(P)-binding Rossmann-like Domain"/>
    <property type="match status" value="1"/>
</dbReference>
<organism evidence="1 2">
    <name type="scientific">Gekko japonicus</name>
    <name type="common">Schlegel's Japanese gecko</name>
    <dbReference type="NCBI Taxonomy" id="146911"/>
    <lineage>
        <taxon>Eukaryota</taxon>
        <taxon>Metazoa</taxon>
        <taxon>Chordata</taxon>
        <taxon>Craniata</taxon>
        <taxon>Vertebrata</taxon>
        <taxon>Euteleostomi</taxon>
        <taxon>Lepidosauria</taxon>
        <taxon>Squamata</taxon>
        <taxon>Bifurcata</taxon>
        <taxon>Gekkota</taxon>
        <taxon>Gekkonidae</taxon>
        <taxon>Gekkoninae</taxon>
        <taxon>Gekko</taxon>
    </lineage>
</organism>
<dbReference type="SUPFAM" id="SSF51735">
    <property type="entry name" value="NAD(P)-binding Rossmann-fold domains"/>
    <property type="match status" value="1"/>
</dbReference>
<dbReference type="GeneID" id="107108611"/>
<dbReference type="InterPro" id="IPR002347">
    <property type="entry name" value="SDR_fam"/>
</dbReference>
<dbReference type="PRINTS" id="PR00081">
    <property type="entry name" value="GDHRDH"/>
</dbReference>
<accession>A0ABM1JSX1</accession>
<dbReference type="Proteomes" id="UP000694871">
    <property type="component" value="Unplaced"/>
</dbReference>
<dbReference type="PANTHER" id="PTHR44147:SF2">
    <property type="entry name" value="DEHYDROGENASE_REDUCTASE SDR FAMILY MEMBER 1"/>
    <property type="match status" value="1"/>
</dbReference>
<dbReference type="RefSeq" id="XP_015264558.1">
    <property type="nucleotide sequence ID" value="XM_015409072.1"/>
</dbReference>
<evidence type="ECO:0000313" key="1">
    <source>
        <dbReference type="Proteomes" id="UP000694871"/>
    </source>
</evidence>
<sequence>MSGAAARPLSGQVCLVTGASRGIGKGIALQLSEAGATVYITGRQPEALEKTAAEVQGRGGRCVPVVCDSTREEDVAALFERLKQEQAGRLDVLVNNAFSGVTAIAKQSGSSFWDSPASLWDDINNAGLRGHYIFSVYAARLMVPAGRGLIVTISSPGGLRYMFDVPYGVGKAACDRLAADCAFELRPFGVACVALWPGLVRTESVLKQAEMDSGAFSQELRGRLPIMAESIEVSGKCVVGLASDPNIMRHSGKVQLSPELAQRYHFKDVDGKDVFNYISVRNILTELMPKLSSLFRLIPGFITIPKWAISLYSSKFSVYPPILSLPSKSTKKD</sequence>
<proteinExistence type="predicted"/>
<dbReference type="Pfam" id="PF00106">
    <property type="entry name" value="adh_short"/>
    <property type="match status" value="1"/>
</dbReference>
<name>A0ABM1JSX1_GEKJA</name>
<dbReference type="PANTHER" id="PTHR44147">
    <property type="entry name" value="DEHYDROGENASE/REDUCTASE SDR FAMILY MEMBER 1"/>
    <property type="match status" value="1"/>
</dbReference>
<evidence type="ECO:0000313" key="2">
    <source>
        <dbReference type="RefSeq" id="XP_015264558.1"/>
    </source>
</evidence>
<protein>
    <submittedName>
        <fullName evidence="2">Dehydrogenase/reductase SDR family member 1</fullName>
    </submittedName>
</protein>
<dbReference type="InterPro" id="IPR036291">
    <property type="entry name" value="NAD(P)-bd_dom_sf"/>
</dbReference>
<keyword evidence="1" id="KW-1185">Reference proteome</keyword>